<dbReference type="GO" id="GO:0004829">
    <property type="term" value="F:threonine-tRNA ligase activity"/>
    <property type="evidence" value="ECO:0007669"/>
    <property type="project" value="UniProtKB-UniRule"/>
</dbReference>
<dbReference type="Gene3D" id="3.30.54.20">
    <property type="match status" value="1"/>
</dbReference>
<keyword evidence="5 13" id="KW-0479">Metal-binding</keyword>
<dbReference type="InterPro" id="IPR018163">
    <property type="entry name" value="Thr/Ala-tRNA-synth_IIc_edit"/>
</dbReference>
<keyword evidence="9 13" id="KW-0694">RNA-binding</keyword>
<dbReference type="EC" id="6.1.1.3" evidence="13"/>
<proteinExistence type="inferred from homology"/>
<evidence type="ECO:0000259" key="14">
    <source>
        <dbReference type="PROSITE" id="PS50862"/>
    </source>
</evidence>
<accession>A0A2M8KIX2</accession>
<dbReference type="SUPFAM" id="SSF55681">
    <property type="entry name" value="Class II aaRS and biotin synthetases"/>
    <property type="match status" value="1"/>
</dbReference>
<dbReference type="SUPFAM" id="SSF55186">
    <property type="entry name" value="ThrRS/AlaRS common domain"/>
    <property type="match status" value="1"/>
</dbReference>
<dbReference type="GO" id="GO:0046872">
    <property type="term" value="F:metal ion binding"/>
    <property type="evidence" value="ECO:0007669"/>
    <property type="project" value="UniProtKB-KW"/>
</dbReference>
<evidence type="ECO:0000313" key="16">
    <source>
        <dbReference type="Proteomes" id="UP000231086"/>
    </source>
</evidence>
<dbReference type="GO" id="GO:0005737">
    <property type="term" value="C:cytoplasm"/>
    <property type="evidence" value="ECO:0007669"/>
    <property type="project" value="UniProtKB-SubCell"/>
</dbReference>
<dbReference type="Gene3D" id="3.30.980.10">
    <property type="entry name" value="Threonyl-trna Synthetase, Chain A, domain 2"/>
    <property type="match status" value="1"/>
</dbReference>
<organism evidence="15 16">
    <name type="scientific">Candidatus Portnoybacteria bacterium CG10_big_fil_rev_8_21_14_0_10_44_7</name>
    <dbReference type="NCBI Taxonomy" id="1974816"/>
    <lineage>
        <taxon>Bacteria</taxon>
        <taxon>Candidatus Portnoyibacteriota</taxon>
    </lineage>
</organism>
<feature type="binding site" evidence="13">
    <location>
        <position position="463"/>
    </location>
    <ligand>
        <name>Zn(2+)</name>
        <dbReference type="ChEBI" id="CHEBI:29105"/>
        <note>catalytic</note>
    </ligand>
</feature>
<dbReference type="Gene3D" id="3.40.50.800">
    <property type="entry name" value="Anticodon-binding domain"/>
    <property type="match status" value="1"/>
</dbReference>
<dbReference type="SMART" id="SM00863">
    <property type="entry name" value="tRNA_SAD"/>
    <property type="match status" value="1"/>
</dbReference>
<comment type="similarity">
    <text evidence="1 13">Belongs to the class-II aminoacyl-tRNA synthetase family.</text>
</comment>
<dbReference type="InterPro" id="IPR002320">
    <property type="entry name" value="Thr-tRNA-ligase_IIa"/>
</dbReference>
<keyword evidence="8 13" id="KW-0067">ATP-binding</keyword>
<reference evidence="16" key="1">
    <citation type="submission" date="2017-09" db="EMBL/GenBank/DDBJ databases">
        <title>Depth-based differentiation of microbial function through sediment-hosted aquifers and enrichment of novel symbionts in the deep terrestrial subsurface.</title>
        <authorList>
            <person name="Probst A.J."/>
            <person name="Ladd B."/>
            <person name="Jarett J.K."/>
            <person name="Geller-Mcgrath D.E."/>
            <person name="Sieber C.M.K."/>
            <person name="Emerson J.B."/>
            <person name="Anantharaman K."/>
            <person name="Thomas B.C."/>
            <person name="Malmstrom R."/>
            <person name="Stieglmeier M."/>
            <person name="Klingl A."/>
            <person name="Woyke T."/>
            <person name="Ryan C.M."/>
            <person name="Banfield J.F."/>
        </authorList>
    </citation>
    <scope>NUCLEOTIDE SEQUENCE [LARGE SCALE GENOMIC DNA]</scope>
</reference>
<comment type="caution">
    <text evidence="15">The sequence shown here is derived from an EMBL/GenBank/DDBJ whole genome shotgun (WGS) entry which is preliminary data.</text>
</comment>
<feature type="binding site" evidence="13">
    <location>
        <position position="332"/>
    </location>
    <ligand>
        <name>Zn(2+)</name>
        <dbReference type="ChEBI" id="CHEBI:29105"/>
        <note>catalytic</note>
    </ligand>
</feature>
<keyword evidence="2 13" id="KW-0963">Cytoplasm</keyword>
<evidence type="ECO:0000256" key="1">
    <source>
        <dbReference type="ARBA" id="ARBA00008226"/>
    </source>
</evidence>
<name>A0A2M8KIX2_9BACT</name>
<protein>
    <recommendedName>
        <fullName evidence="13">Threonine--tRNA ligase</fullName>
        <ecNumber evidence="13">6.1.1.3</ecNumber>
    </recommendedName>
    <alternativeName>
        <fullName evidence="13">Threonyl-tRNA synthetase</fullName>
        <shortName evidence="13">ThrRS</shortName>
    </alternativeName>
</protein>
<dbReference type="Pfam" id="PF07973">
    <property type="entry name" value="tRNA_SAD"/>
    <property type="match status" value="1"/>
</dbReference>
<dbReference type="Proteomes" id="UP000231086">
    <property type="component" value="Unassembled WGS sequence"/>
</dbReference>
<dbReference type="HAMAP" id="MF_00184">
    <property type="entry name" value="Thr_tRNA_synth"/>
    <property type="match status" value="1"/>
</dbReference>
<dbReference type="Pfam" id="PF03129">
    <property type="entry name" value="HGTP_anticodon"/>
    <property type="match status" value="1"/>
</dbReference>
<evidence type="ECO:0000313" key="15">
    <source>
        <dbReference type="EMBL" id="PJE59862.1"/>
    </source>
</evidence>
<sequence>MKNKDNQKLDILRHSVSHVLALAVMEMFPEAKLAIGPSTKDGFYYDFDLPRTLIPEDLVLLEAKMKKIIKANYPFEKSVISAKKAGGLFAQAGQNYKVELIKDLKKNEGAKEVSLYKSGALVDLCSGPHLDSTGEIKTDAFRLTKISGAYWRGNEKNKMLQRIYGTAFANKKELTQHLKIIEEAGKRDHRKLGKELDLFCFSDLVGPGLPLYTPKGTVLKEELQKHIEGVCRQYGFQKVSAPSLAKLELFEMSGHAKKFGDELFHVTSEKKHDFVLKPVQCPHHTQIYASKTRSYKDLPIRYMESDKQYRAEKTGEVSGLSRVYAITVEDGHSFCRVDQVKDEIKNMVKIIKDFYSALGLWGQHWVSLSVRDYDAPEKYIGEAKDWDRCEALLQEVSDELGLEAKKMEGEAALYGPKLDFMFKDSLGREIQIPTVQIDFATPKRFGLTFVNEKGQDKTPVMVHRAILGSYERFLMLLIEHFAGAFPLWLAPVQAQILTISEKHRKYATEVTEKLKEAGLRAELNDSDETISKKIRAGETQKIPYLLVVGDKEVKEKKVAVRQRGQGDLGQIPLKKFIVQLLREIENEV</sequence>
<keyword evidence="6 13" id="KW-0547">Nucleotide-binding</keyword>
<dbReference type="CDD" id="cd00771">
    <property type="entry name" value="ThrRS_core"/>
    <property type="match status" value="1"/>
</dbReference>
<evidence type="ECO:0000256" key="6">
    <source>
        <dbReference type="ARBA" id="ARBA00022741"/>
    </source>
</evidence>
<dbReference type="InterPro" id="IPR004154">
    <property type="entry name" value="Anticodon-bd"/>
</dbReference>
<dbReference type="GO" id="GO:0006435">
    <property type="term" value="P:threonyl-tRNA aminoacylation"/>
    <property type="evidence" value="ECO:0007669"/>
    <property type="project" value="UniProtKB-UniRule"/>
</dbReference>
<comment type="cofactor">
    <cofactor evidence="13">
        <name>Zn(2+)</name>
        <dbReference type="ChEBI" id="CHEBI:29105"/>
    </cofactor>
    <text evidence="13">Binds 1 zinc ion per subunit.</text>
</comment>
<dbReference type="FunFam" id="3.40.50.800:FF:000001">
    <property type="entry name" value="Threonine--tRNA ligase"/>
    <property type="match status" value="1"/>
</dbReference>
<dbReference type="PANTHER" id="PTHR11451:SF44">
    <property type="entry name" value="THREONINE--TRNA LIGASE, CHLOROPLASTIC_MITOCHONDRIAL 2"/>
    <property type="match status" value="1"/>
</dbReference>
<keyword evidence="11 13" id="KW-0030">Aminoacyl-tRNA synthetase</keyword>
<dbReference type="InterPro" id="IPR045864">
    <property type="entry name" value="aa-tRNA-synth_II/BPL/LPL"/>
</dbReference>
<comment type="catalytic activity">
    <reaction evidence="12 13">
        <text>tRNA(Thr) + L-threonine + ATP = L-threonyl-tRNA(Thr) + AMP + diphosphate + H(+)</text>
        <dbReference type="Rhea" id="RHEA:24624"/>
        <dbReference type="Rhea" id="RHEA-COMP:9670"/>
        <dbReference type="Rhea" id="RHEA-COMP:9704"/>
        <dbReference type="ChEBI" id="CHEBI:15378"/>
        <dbReference type="ChEBI" id="CHEBI:30616"/>
        <dbReference type="ChEBI" id="CHEBI:33019"/>
        <dbReference type="ChEBI" id="CHEBI:57926"/>
        <dbReference type="ChEBI" id="CHEBI:78442"/>
        <dbReference type="ChEBI" id="CHEBI:78534"/>
        <dbReference type="ChEBI" id="CHEBI:456215"/>
        <dbReference type="EC" id="6.1.1.3"/>
    </reaction>
</comment>
<gene>
    <name evidence="13" type="primary">thrS</name>
    <name evidence="15" type="ORF">COU85_01505</name>
</gene>
<evidence type="ECO:0000256" key="10">
    <source>
        <dbReference type="ARBA" id="ARBA00022917"/>
    </source>
</evidence>
<dbReference type="InterPro" id="IPR012947">
    <property type="entry name" value="tRNA_SAD"/>
</dbReference>
<dbReference type="PANTHER" id="PTHR11451">
    <property type="entry name" value="THREONINE-TRNA LIGASE"/>
    <property type="match status" value="1"/>
</dbReference>
<dbReference type="CDD" id="cd00860">
    <property type="entry name" value="ThrRS_anticodon"/>
    <property type="match status" value="1"/>
</dbReference>
<comment type="subcellular location">
    <subcellularLocation>
        <location evidence="13">Cytoplasm</location>
    </subcellularLocation>
</comment>
<keyword evidence="7 13" id="KW-0862">Zinc</keyword>
<dbReference type="AlphaFoldDB" id="A0A2M8KIX2"/>
<evidence type="ECO:0000256" key="3">
    <source>
        <dbReference type="ARBA" id="ARBA00022555"/>
    </source>
</evidence>
<dbReference type="PROSITE" id="PS50862">
    <property type="entry name" value="AA_TRNA_LIGASE_II"/>
    <property type="match status" value="1"/>
</dbReference>
<dbReference type="GO" id="GO:0005524">
    <property type="term" value="F:ATP binding"/>
    <property type="evidence" value="ECO:0007669"/>
    <property type="project" value="UniProtKB-UniRule"/>
</dbReference>
<evidence type="ECO:0000256" key="2">
    <source>
        <dbReference type="ARBA" id="ARBA00022490"/>
    </source>
</evidence>
<evidence type="ECO:0000256" key="5">
    <source>
        <dbReference type="ARBA" id="ARBA00022723"/>
    </source>
</evidence>
<feature type="domain" description="Aminoacyl-transfer RNA synthetases class-II family profile" evidence="14">
    <location>
        <begin position="176"/>
        <end position="486"/>
    </location>
</feature>
<keyword evidence="10 13" id="KW-0648">Protein biosynthesis</keyword>
<dbReference type="InterPro" id="IPR047246">
    <property type="entry name" value="ThrRS_anticodon"/>
</dbReference>
<dbReference type="SUPFAM" id="SSF52954">
    <property type="entry name" value="Class II aaRS ABD-related"/>
    <property type="match status" value="1"/>
</dbReference>
<comment type="subunit">
    <text evidence="13">Homodimer.</text>
</comment>
<dbReference type="EMBL" id="PFEA01000027">
    <property type="protein sequence ID" value="PJE59862.1"/>
    <property type="molecule type" value="Genomic_DNA"/>
</dbReference>
<dbReference type="InterPro" id="IPR006195">
    <property type="entry name" value="aa-tRNA-synth_II"/>
</dbReference>
<evidence type="ECO:0000256" key="12">
    <source>
        <dbReference type="ARBA" id="ARBA00049515"/>
    </source>
</evidence>
<dbReference type="FunFam" id="3.30.930.10:FF:000002">
    <property type="entry name" value="Threonine--tRNA ligase"/>
    <property type="match status" value="1"/>
</dbReference>
<evidence type="ECO:0000256" key="4">
    <source>
        <dbReference type="ARBA" id="ARBA00022598"/>
    </source>
</evidence>
<evidence type="ECO:0000256" key="13">
    <source>
        <dbReference type="HAMAP-Rule" id="MF_00184"/>
    </source>
</evidence>
<comment type="caution">
    <text evidence="13">Lacks conserved residue(s) required for the propagation of feature annotation.</text>
</comment>
<dbReference type="InterPro" id="IPR002314">
    <property type="entry name" value="aa-tRNA-synt_IIb"/>
</dbReference>
<dbReference type="InterPro" id="IPR036621">
    <property type="entry name" value="Anticodon-bd_dom_sf"/>
</dbReference>
<keyword evidence="4 13" id="KW-0436">Ligase</keyword>
<dbReference type="PRINTS" id="PR01047">
    <property type="entry name" value="TRNASYNTHTHR"/>
</dbReference>
<dbReference type="GO" id="GO:0000049">
    <property type="term" value="F:tRNA binding"/>
    <property type="evidence" value="ECO:0007669"/>
    <property type="project" value="UniProtKB-KW"/>
</dbReference>
<keyword evidence="3 13" id="KW-0820">tRNA-binding</keyword>
<evidence type="ECO:0000256" key="11">
    <source>
        <dbReference type="ARBA" id="ARBA00023146"/>
    </source>
</evidence>
<evidence type="ECO:0000256" key="7">
    <source>
        <dbReference type="ARBA" id="ARBA00022833"/>
    </source>
</evidence>
<dbReference type="NCBIfam" id="TIGR00418">
    <property type="entry name" value="thrS"/>
    <property type="match status" value="1"/>
</dbReference>
<evidence type="ECO:0000256" key="8">
    <source>
        <dbReference type="ARBA" id="ARBA00022840"/>
    </source>
</evidence>
<feature type="binding site" evidence="13">
    <location>
        <position position="281"/>
    </location>
    <ligand>
        <name>Zn(2+)</name>
        <dbReference type="ChEBI" id="CHEBI:29105"/>
        <note>catalytic</note>
    </ligand>
</feature>
<dbReference type="InterPro" id="IPR033728">
    <property type="entry name" value="ThrRS_core"/>
</dbReference>
<dbReference type="FunFam" id="3.30.980.10:FF:000005">
    <property type="entry name" value="Threonyl-tRNA synthetase, mitochondrial"/>
    <property type="match status" value="1"/>
</dbReference>
<dbReference type="Pfam" id="PF00587">
    <property type="entry name" value="tRNA-synt_2b"/>
    <property type="match status" value="1"/>
</dbReference>
<evidence type="ECO:0000256" key="9">
    <source>
        <dbReference type="ARBA" id="ARBA00022884"/>
    </source>
</evidence>
<dbReference type="Gene3D" id="3.30.930.10">
    <property type="entry name" value="Bira Bifunctional Protein, Domain 2"/>
    <property type="match status" value="1"/>
</dbReference>